<accession>A0ABS9U7Q2</accession>
<dbReference type="PANTHER" id="PTHR31302">
    <property type="entry name" value="TRANSMEMBRANE PROTEIN WITH METALLOPHOSPHOESTERASE DOMAIN-RELATED"/>
    <property type="match status" value="1"/>
</dbReference>
<dbReference type="EMBL" id="JAKZFC010000001">
    <property type="protein sequence ID" value="MCH7320354.1"/>
    <property type="molecule type" value="Genomic_DNA"/>
</dbReference>
<dbReference type="InterPro" id="IPR004843">
    <property type="entry name" value="Calcineurin-like_PHP"/>
</dbReference>
<feature type="domain" description="Calcineurin-like phosphoesterase" evidence="2">
    <location>
        <begin position="136"/>
        <end position="298"/>
    </location>
</feature>
<feature type="transmembrane region" description="Helical" evidence="1">
    <location>
        <begin position="6"/>
        <end position="26"/>
    </location>
</feature>
<keyword evidence="1" id="KW-0472">Membrane</keyword>
<dbReference type="RefSeq" id="WP_241367376.1">
    <property type="nucleotide sequence ID" value="NZ_JAKZFC010000001.1"/>
</dbReference>
<dbReference type="SUPFAM" id="SSF56300">
    <property type="entry name" value="Metallo-dependent phosphatases"/>
    <property type="match status" value="1"/>
</dbReference>
<evidence type="ECO:0000259" key="2">
    <source>
        <dbReference type="Pfam" id="PF00149"/>
    </source>
</evidence>
<feature type="transmembrane region" description="Helical" evidence="1">
    <location>
        <begin position="97"/>
        <end position="118"/>
    </location>
</feature>
<dbReference type="Proteomes" id="UP001316087">
    <property type="component" value="Unassembled WGS sequence"/>
</dbReference>
<dbReference type="InterPro" id="IPR051158">
    <property type="entry name" value="Metallophosphoesterase_sf"/>
</dbReference>
<dbReference type="PANTHER" id="PTHR31302:SF0">
    <property type="entry name" value="TRANSMEMBRANE PROTEIN WITH METALLOPHOSPHOESTERASE DOMAIN"/>
    <property type="match status" value="1"/>
</dbReference>
<evidence type="ECO:0000256" key="1">
    <source>
        <dbReference type="SAM" id="Phobius"/>
    </source>
</evidence>
<protein>
    <submittedName>
        <fullName evidence="3">Metallophosphoesterase</fullName>
    </submittedName>
</protein>
<keyword evidence="1" id="KW-0812">Transmembrane</keyword>
<dbReference type="CDD" id="cd07385">
    <property type="entry name" value="MPP_YkuE_C"/>
    <property type="match status" value="1"/>
</dbReference>
<reference evidence="3 4" key="1">
    <citation type="submission" date="2022-03" db="EMBL/GenBank/DDBJ databases">
        <authorList>
            <person name="Jo J.-H."/>
            <person name="Im W.-T."/>
        </authorList>
    </citation>
    <scope>NUCLEOTIDE SEQUENCE [LARGE SCALE GENOMIC DNA]</scope>
    <source>
        <strain evidence="3 4">MA9</strain>
    </source>
</reference>
<keyword evidence="1" id="KW-1133">Transmembrane helix</keyword>
<proteinExistence type="predicted"/>
<feature type="transmembrane region" description="Helical" evidence="1">
    <location>
        <begin position="38"/>
        <end position="57"/>
    </location>
</feature>
<dbReference type="InterPro" id="IPR029052">
    <property type="entry name" value="Metallo-depent_PP-like"/>
</dbReference>
<dbReference type="Pfam" id="PF00149">
    <property type="entry name" value="Metallophos"/>
    <property type="match status" value="1"/>
</dbReference>
<gene>
    <name evidence="3" type="ORF">LZ480_00520</name>
</gene>
<organism evidence="3 4">
    <name type="scientific">Solibacillus palustris</name>
    <dbReference type="NCBI Taxonomy" id="2908203"/>
    <lineage>
        <taxon>Bacteria</taxon>
        <taxon>Bacillati</taxon>
        <taxon>Bacillota</taxon>
        <taxon>Bacilli</taxon>
        <taxon>Bacillales</taxon>
        <taxon>Caryophanaceae</taxon>
        <taxon>Solibacillus</taxon>
    </lineage>
</organism>
<comment type="caution">
    <text evidence="3">The sequence shown here is derived from an EMBL/GenBank/DDBJ whole genome shotgun (WGS) entry which is preliminary data.</text>
</comment>
<evidence type="ECO:0000313" key="4">
    <source>
        <dbReference type="Proteomes" id="UP001316087"/>
    </source>
</evidence>
<evidence type="ECO:0000313" key="3">
    <source>
        <dbReference type="EMBL" id="MCH7320354.1"/>
    </source>
</evidence>
<keyword evidence="4" id="KW-1185">Reference proteome</keyword>
<dbReference type="Gene3D" id="3.60.21.10">
    <property type="match status" value="1"/>
</dbReference>
<sequence length="356" mass="40532">MRILFGIIAILIYSGITVYLGWNLRAWLLSIEVYRWPYLYWGFLFLIAFGFIIGKMHKVLTPFSVLGSYWMFFLEYGLMLCIMANLVVLFTPLSVKVVGTGAFGLLLVLLIIGTYFAYTPVVRHATIEMDKPGEDMRVVMASDFHLGLLSGKRHLEKFIDLSNEQKPDLVLLAGDIVDDSPQRFINTGMGDVMKNLQSTYGVYGVLGNHEYYGKEIPAFRQAMQDAHVQILVDETILIANRLYLTGREDVTNKKRLPISALQPDEKELPWLMMNHTPNDLDEPANAGVDLHVSGHTHKGQMWPNHYITQRVFELDYGYRQKVDMHALVSSGFGFWGPPTRIGSQSELWVIDITFSK</sequence>
<feature type="transmembrane region" description="Helical" evidence="1">
    <location>
        <begin position="69"/>
        <end position="90"/>
    </location>
</feature>
<name>A0ABS9U7Q2_9BACL</name>